<gene>
    <name evidence="1" type="ORF">CSB45_10445</name>
</gene>
<sequence length="71" mass="7741">MSSGKEENPCGVPEQQVLSVIPSVFRGGSGINKFQMNSFSIKLTHSLRVFTLTQLPGEKSLISLQLFENSA</sequence>
<evidence type="ECO:0000313" key="1">
    <source>
        <dbReference type="EMBL" id="PID56644.1"/>
    </source>
</evidence>
<dbReference type="Proteomes" id="UP000229740">
    <property type="component" value="Unassembled WGS sequence"/>
</dbReference>
<dbReference type="AlphaFoldDB" id="A0A2G6E3K1"/>
<evidence type="ECO:0000313" key="2">
    <source>
        <dbReference type="Proteomes" id="UP000229740"/>
    </source>
</evidence>
<reference evidence="1 2" key="1">
    <citation type="submission" date="2017-10" db="EMBL/GenBank/DDBJ databases">
        <title>Novel microbial diversity and functional potential in the marine mammal oral microbiome.</title>
        <authorList>
            <person name="Dudek N.K."/>
            <person name="Sun C.L."/>
            <person name="Burstein D."/>
            <person name="Kantor R.S."/>
            <person name="Aliaga Goltsman D.S."/>
            <person name="Bik E.M."/>
            <person name="Thomas B.C."/>
            <person name="Banfield J.F."/>
            <person name="Relman D.A."/>
        </authorList>
    </citation>
    <scope>NUCLEOTIDE SEQUENCE [LARGE SCALE GENOMIC DNA]</scope>
    <source>
        <strain evidence="1">DOLZORAL124_49_17</strain>
    </source>
</reference>
<organism evidence="1 2">
    <name type="scientific">candidate division KSB3 bacterium</name>
    <dbReference type="NCBI Taxonomy" id="2044937"/>
    <lineage>
        <taxon>Bacteria</taxon>
        <taxon>candidate division KSB3</taxon>
    </lineage>
</organism>
<name>A0A2G6E3K1_9BACT</name>
<dbReference type="EMBL" id="PDPS01000032">
    <property type="protein sequence ID" value="PID56644.1"/>
    <property type="molecule type" value="Genomic_DNA"/>
</dbReference>
<accession>A0A2G6E3K1</accession>
<protein>
    <submittedName>
        <fullName evidence="1">Uncharacterized protein</fullName>
    </submittedName>
</protein>
<proteinExistence type="predicted"/>
<comment type="caution">
    <text evidence="1">The sequence shown here is derived from an EMBL/GenBank/DDBJ whole genome shotgun (WGS) entry which is preliminary data.</text>
</comment>